<gene>
    <name evidence="3" type="ORF">J0B03_12095</name>
</gene>
<sequence>MARSNRPIGREKRVGSGSGRVEKRGSGIGRGNSGPVGGSGGFFNRRTTSNIPGSTTSSSGSRGPTGGISKVLIIVVVAVIYYFFSKMGDGGGVLLPGDSGNNLPGIQAGTSTYDGGAYAVDRTVASEARPKRTTLVGGGRDRTTIMVYLLGTDLESRSGMATMDLQEMLDADLSENVKIVVETGGTAQWKNDVISNRTNQRYLIDSQGLRLLEDDLGRKSMVDPNTLTEFIRYSEKNFPAERYILIFWDHGGGSVTGYGYDEYDKGDTMTLDEIERALFQSGTTFDLIGFDACLMATMETAFVAEPYADYLIASEELEPGIGWYYTGWLNALSRDPSMETIDLGKVLIDDYIREVKSKTPKSQATLSLVDLAELGSTVPPHFSSFAQNTGELIETENYKKVSDSRAATKEFASSSRINQIDLIDFATKLDTPQGNNLATALDGAVKYNRMSENITNANGLSIFFPYGKLSDVSSMLNTYEAIGMDEDYSRAIKSFANLNAGGQMATQGGGLLETLLGGGAAPSSQGVSSNAIGSLLNAFLSQGDFSSITGAATQAPDWLDSQQVTDSTEYYSENMIDPASIDISIKDGQRVLELTEEEWDLVHTMELSVFIDDGEGFIDLGRDNVFEYNEDGDLILEYDGTWLAINDRIVSYYMTSYDSYGDTYKIMGRVPILLNGQLADMILSFDQGTPYGEVLGAQIVYDTEVETPNQPKGLLEIEVGDRIDYLCDYYSYQGEFDDTYYLGDPYEAEEEWYIENLAVTNLDYLMSYKITDIYGNSYWTPPVRD</sequence>
<name>A0A974XET6_9FIRM</name>
<protein>
    <submittedName>
        <fullName evidence="3">Peptidase C11</fullName>
    </submittedName>
</protein>
<accession>A0A974XET6</accession>
<organism evidence="3 4">
    <name type="scientific">Alkalibacter rhizosphaerae</name>
    <dbReference type="NCBI Taxonomy" id="2815577"/>
    <lineage>
        <taxon>Bacteria</taxon>
        <taxon>Bacillati</taxon>
        <taxon>Bacillota</taxon>
        <taxon>Clostridia</taxon>
        <taxon>Eubacteriales</taxon>
        <taxon>Eubacteriaceae</taxon>
        <taxon>Alkalibacter</taxon>
    </lineage>
</organism>
<feature type="region of interest" description="Disordered" evidence="1">
    <location>
        <begin position="1"/>
        <end position="64"/>
    </location>
</feature>
<dbReference type="Proteomes" id="UP000663499">
    <property type="component" value="Chromosome"/>
</dbReference>
<dbReference type="InterPro" id="IPR005077">
    <property type="entry name" value="Peptidase_C11"/>
</dbReference>
<dbReference type="EMBL" id="CP071444">
    <property type="protein sequence ID" value="QSX08503.1"/>
    <property type="molecule type" value="Genomic_DNA"/>
</dbReference>
<keyword evidence="4" id="KW-1185">Reference proteome</keyword>
<dbReference type="PANTHER" id="PTHR37835:SF1">
    <property type="entry name" value="ALPHA-CLOSTRIPAIN"/>
    <property type="match status" value="1"/>
</dbReference>
<feature type="compositionally biased region" description="Basic and acidic residues" evidence="1">
    <location>
        <begin position="8"/>
        <end position="25"/>
    </location>
</feature>
<dbReference type="PANTHER" id="PTHR37835">
    <property type="entry name" value="ALPHA-CLOSTRIPAIN"/>
    <property type="match status" value="1"/>
</dbReference>
<dbReference type="Gene3D" id="3.40.50.11970">
    <property type="match status" value="1"/>
</dbReference>
<evidence type="ECO:0000256" key="1">
    <source>
        <dbReference type="SAM" id="MobiDB-lite"/>
    </source>
</evidence>
<dbReference type="AlphaFoldDB" id="A0A974XET6"/>
<evidence type="ECO:0000313" key="3">
    <source>
        <dbReference type="EMBL" id="QSX08503.1"/>
    </source>
</evidence>
<dbReference type="RefSeq" id="WP_207299844.1">
    <property type="nucleotide sequence ID" value="NZ_CP071444.1"/>
</dbReference>
<dbReference type="Pfam" id="PF03415">
    <property type="entry name" value="Peptidase_C11"/>
    <property type="match status" value="1"/>
</dbReference>
<feature type="compositionally biased region" description="Low complexity" evidence="1">
    <location>
        <begin position="47"/>
        <end position="64"/>
    </location>
</feature>
<keyword evidence="2" id="KW-1133">Transmembrane helix</keyword>
<keyword evidence="2" id="KW-0472">Membrane</keyword>
<feature type="compositionally biased region" description="Gly residues" evidence="1">
    <location>
        <begin position="26"/>
        <end position="41"/>
    </location>
</feature>
<proteinExistence type="predicted"/>
<evidence type="ECO:0000313" key="4">
    <source>
        <dbReference type="Proteomes" id="UP000663499"/>
    </source>
</evidence>
<evidence type="ECO:0000256" key="2">
    <source>
        <dbReference type="SAM" id="Phobius"/>
    </source>
</evidence>
<keyword evidence="2" id="KW-0812">Transmembrane</keyword>
<reference evidence="3" key="1">
    <citation type="submission" date="2021-03" db="EMBL/GenBank/DDBJ databases">
        <title>Alkalibacter marinus sp. nov., isolated from tidal flat sediment.</title>
        <authorList>
            <person name="Namirimu T."/>
            <person name="Yang J.-A."/>
            <person name="Yang S.-H."/>
            <person name="Kim Y.-J."/>
            <person name="Kwon K.K."/>
        </authorList>
    </citation>
    <scope>NUCLEOTIDE SEQUENCE</scope>
    <source>
        <strain evidence="3">ES005</strain>
    </source>
</reference>
<feature type="transmembrane region" description="Helical" evidence="2">
    <location>
        <begin position="67"/>
        <end position="84"/>
    </location>
</feature>
<dbReference type="KEGG" id="alka:J0B03_12095"/>